<dbReference type="GO" id="GO:0008413">
    <property type="term" value="F:8-oxo-7,8-dihydroguanosine triphosphate pyrophosphatase activity"/>
    <property type="evidence" value="ECO:0007669"/>
    <property type="project" value="TreeGrafter"/>
</dbReference>
<comment type="catalytic activity">
    <reaction evidence="10">
        <text>8-oxo-dGTP + H2O = 8-oxo-dGMP + diphosphate + H(+)</text>
        <dbReference type="Rhea" id="RHEA:31575"/>
        <dbReference type="ChEBI" id="CHEBI:15377"/>
        <dbReference type="ChEBI" id="CHEBI:15378"/>
        <dbReference type="ChEBI" id="CHEBI:33019"/>
        <dbReference type="ChEBI" id="CHEBI:63224"/>
        <dbReference type="ChEBI" id="CHEBI:77896"/>
        <dbReference type="EC" id="3.6.1.55"/>
    </reaction>
</comment>
<evidence type="ECO:0000256" key="5">
    <source>
        <dbReference type="ARBA" id="ARBA00022723"/>
    </source>
</evidence>
<reference evidence="13 14" key="1">
    <citation type="submission" date="2017-10" db="EMBL/GenBank/DDBJ databases">
        <title>Novel microbial diversity and functional potential in the marine mammal oral microbiome.</title>
        <authorList>
            <person name="Dudek N.K."/>
            <person name="Sun C.L."/>
            <person name="Burstein D."/>
            <person name="Kantor R.S."/>
            <person name="Aliaga Goltsman D.S."/>
            <person name="Bik E.M."/>
            <person name="Thomas B.C."/>
            <person name="Banfield J.F."/>
            <person name="Relman D.A."/>
        </authorList>
    </citation>
    <scope>NUCLEOTIDE SEQUENCE [LARGE SCALE GENOMIC DNA]</scope>
    <source>
        <strain evidence="13">DOLZORAL124_49_17</strain>
    </source>
</reference>
<dbReference type="InterPro" id="IPR000086">
    <property type="entry name" value="NUDIX_hydrolase_dom"/>
</dbReference>
<dbReference type="GO" id="GO:0035539">
    <property type="term" value="F:8-oxo-7,8-dihydrodeoxyguanosine triphosphate pyrophosphatase activity"/>
    <property type="evidence" value="ECO:0007669"/>
    <property type="project" value="UniProtKB-EC"/>
</dbReference>
<dbReference type="EC" id="3.6.1.55" evidence="11"/>
<comment type="similarity">
    <text evidence="2">Belongs to the Nudix hydrolase family.</text>
</comment>
<evidence type="ECO:0000313" key="13">
    <source>
        <dbReference type="EMBL" id="PID58926.1"/>
    </source>
</evidence>
<dbReference type="GO" id="GO:0046872">
    <property type="term" value="F:metal ion binding"/>
    <property type="evidence" value="ECO:0007669"/>
    <property type="project" value="UniProtKB-KW"/>
</dbReference>
<keyword evidence="6" id="KW-0227">DNA damage</keyword>
<keyword evidence="4" id="KW-0235">DNA replication</keyword>
<evidence type="ECO:0000259" key="12">
    <source>
        <dbReference type="PROSITE" id="PS51462"/>
    </source>
</evidence>
<dbReference type="GO" id="GO:0006260">
    <property type="term" value="P:DNA replication"/>
    <property type="evidence" value="ECO:0007669"/>
    <property type="project" value="UniProtKB-KW"/>
</dbReference>
<evidence type="ECO:0000256" key="10">
    <source>
        <dbReference type="ARBA" id="ARBA00035861"/>
    </source>
</evidence>
<keyword evidence="7" id="KW-0378">Hydrolase</keyword>
<keyword evidence="3" id="KW-0515">Mutator protein</keyword>
<keyword evidence="8" id="KW-0460">Magnesium</keyword>
<gene>
    <name evidence="13" type="ORF">CSB45_02695</name>
</gene>
<organism evidence="13 14">
    <name type="scientific">candidate division KSB3 bacterium</name>
    <dbReference type="NCBI Taxonomy" id="2044937"/>
    <lineage>
        <taxon>Bacteria</taxon>
        <taxon>candidate division KSB3</taxon>
    </lineage>
</organism>
<evidence type="ECO:0000256" key="2">
    <source>
        <dbReference type="ARBA" id="ARBA00005582"/>
    </source>
</evidence>
<dbReference type="SUPFAM" id="SSF55811">
    <property type="entry name" value="Nudix"/>
    <property type="match status" value="1"/>
</dbReference>
<evidence type="ECO:0000256" key="6">
    <source>
        <dbReference type="ARBA" id="ARBA00022763"/>
    </source>
</evidence>
<evidence type="ECO:0000256" key="1">
    <source>
        <dbReference type="ARBA" id="ARBA00001946"/>
    </source>
</evidence>
<evidence type="ECO:0000256" key="7">
    <source>
        <dbReference type="ARBA" id="ARBA00022801"/>
    </source>
</evidence>
<name>A0A2G6EA17_9BACT</name>
<dbReference type="PROSITE" id="PS00893">
    <property type="entry name" value="NUDIX_BOX"/>
    <property type="match status" value="1"/>
</dbReference>
<comment type="caution">
    <text evidence="13">The sequence shown here is derived from an EMBL/GenBank/DDBJ whole genome shotgun (WGS) entry which is preliminary data.</text>
</comment>
<sequence>MSSRRRVAAAVILQNRQVLITQRHPDDEMGGKWEFPGGTIEAGESPETCLQRELREELGLDVAIHEQMAVVHHRYPEWEIELLAWRCSIRSGTVRLYVHQDCRWVAPEELELFDFLEADKPIIAILEKIPGMEFWACHEKDPVEKNLPEYPCPGTL</sequence>
<dbReference type="PRINTS" id="PR00502">
    <property type="entry name" value="NUDIXFAMILY"/>
</dbReference>
<accession>A0A2G6EA17</accession>
<evidence type="ECO:0000256" key="11">
    <source>
        <dbReference type="ARBA" id="ARBA00038905"/>
    </source>
</evidence>
<keyword evidence="9" id="KW-0234">DNA repair</keyword>
<dbReference type="PANTHER" id="PTHR47707:SF1">
    <property type="entry name" value="NUDIX HYDROLASE FAMILY PROTEIN"/>
    <property type="match status" value="1"/>
</dbReference>
<dbReference type="GO" id="GO:0044715">
    <property type="term" value="F:8-oxo-dGDP phosphatase activity"/>
    <property type="evidence" value="ECO:0007669"/>
    <property type="project" value="TreeGrafter"/>
</dbReference>
<protein>
    <recommendedName>
        <fullName evidence="11">8-oxo-dGTP diphosphatase</fullName>
        <ecNumber evidence="11">3.6.1.55</ecNumber>
    </recommendedName>
</protein>
<keyword evidence="5" id="KW-0479">Metal-binding</keyword>
<evidence type="ECO:0000256" key="8">
    <source>
        <dbReference type="ARBA" id="ARBA00022842"/>
    </source>
</evidence>
<evidence type="ECO:0000256" key="3">
    <source>
        <dbReference type="ARBA" id="ARBA00022457"/>
    </source>
</evidence>
<dbReference type="InterPro" id="IPR015797">
    <property type="entry name" value="NUDIX_hydrolase-like_dom_sf"/>
</dbReference>
<dbReference type="PANTHER" id="PTHR47707">
    <property type="entry name" value="8-OXO-DGTP DIPHOSPHATASE"/>
    <property type="match status" value="1"/>
</dbReference>
<dbReference type="GO" id="GO:0044716">
    <property type="term" value="F:8-oxo-GDP phosphatase activity"/>
    <property type="evidence" value="ECO:0007669"/>
    <property type="project" value="TreeGrafter"/>
</dbReference>
<dbReference type="Proteomes" id="UP000229740">
    <property type="component" value="Unassembled WGS sequence"/>
</dbReference>
<proteinExistence type="inferred from homology"/>
<dbReference type="Pfam" id="PF14815">
    <property type="entry name" value="NUDIX_4"/>
    <property type="match status" value="1"/>
</dbReference>
<dbReference type="InterPro" id="IPR020476">
    <property type="entry name" value="Nudix_hydrolase"/>
</dbReference>
<dbReference type="CDD" id="cd03425">
    <property type="entry name" value="NUDIX_MutT_NudA_like"/>
    <property type="match status" value="1"/>
</dbReference>
<evidence type="ECO:0000313" key="14">
    <source>
        <dbReference type="Proteomes" id="UP000229740"/>
    </source>
</evidence>
<dbReference type="EMBL" id="PDPS01000021">
    <property type="protein sequence ID" value="PID58926.1"/>
    <property type="molecule type" value="Genomic_DNA"/>
</dbReference>
<evidence type="ECO:0000256" key="9">
    <source>
        <dbReference type="ARBA" id="ARBA00023204"/>
    </source>
</evidence>
<dbReference type="Gene3D" id="3.90.79.10">
    <property type="entry name" value="Nucleoside Triphosphate Pyrophosphohydrolase"/>
    <property type="match status" value="1"/>
</dbReference>
<dbReference type="InterPro" id="IPR029119">
    <property type="entry name" value="MutY_C"/>
</dbReference>
<dbReference type="PROSITE" id="PS51462">
    <property type="entry name" value="NUDIX"/>
    <property type="match status" value="1"/>
</dbReference>
<comment type="cofactor">
    <cofactor evidence="1">
        <name>Mg(2+)</name>
        <dbReference type="ChEBI" id="CHEBI:18420"/>
    </cofactor>
</comment>
<dbReference type="GO" id="GO:0006281">
    <property type="term" value="P:DNA repair"/>
    <property type="evidence" value="ECO:0007669"/>
    <property type="project" value="UniProtKB-KW"/>
</dbReference>
<dbReference type="InterPro" id="IPR047127">
    <property type="entry name" value="MutT-like"/>
</dbReference>
<evidence type="ECO:0000256" key="4">
    <source>
        <dbReference type="ARBA" id="ARBA00022705"/>
    </source>
</evidence>
<dbReference type="AlphaFoldDB" id="A0A2G6EA17"/>
<feature type="domain" description="Nudix hydrolase" evidence="12">
    <location>
        <begin position="3"/>
        <end position="129"/>
    </location>
</feature>
<dbReference type="InterPro" id="IPR020084">
    <property type="entry name" value="NUDIX_hydrolase_CS"/>
</dbReference>